<keyword evidence="3" id="KW-0479">Metal-binding</keyword>
<comment type="caution">
    <text evidence="5">The sequence shown here is derived from an EMBL/GenBank/DDBJ whole genome shotgun (WGS) entry which is preliminary data.</text>
</comment>
<keyword evidence="5" id="KW-0560">Oxidoreductase</keyword>
<evidence type="ECO:0000256" key="2">
    <source>
        <dbReference type="ARBA" id="ARBA00008072"/>
    </source>
</evidence>
<comment type="similarity">
    <text evidence="2">Belongs to the zinc-containing alcohol dehydrogenase family.</text>
</comment>
<proteinExistence type="inferred from homology"/>
<reference evidence="5 6" key="1">
    <citation type="submission" date="2015-11" db="EMBL/GenBank/DDBJ databases">
        <title>Genomic analysis of 38 Legionella species identifies large and diverse effector repertoires.</title>
        <authorList>
            <person name="Burstein D."/>
            <person name="Amaro F."/>
            <person name="Zusman T."/>
            <person name="Lifshitz Z."/>
            <person name="Cohen O."/>
            <person name="Gilbert J.A."/>
            <person name="Pupko T."/>
            <person name="Shuman H.A."/>
            <person name="Segal G."/>
        </authorList>
    </citation>
    <scope>NUCLEOTIDE SEQUENCE [LARGE SCALE GENOMIC DNA]</scope>
    <source>
        <strain evidence="5 6">WA-270A-C2</strain>
    </source>
</reference>
<evidence type="ECO:0000256" key="1">
    <source>
        <dbReference type="ARBA" id="ARBA00001947"/>
    </source>
</evidence>
<dbReference type="STRING" id="458.Lrub_2338"/>
<keyword evidence="4" id="KW-0862">Zinc</keyword>
<dbReference type="PANTHER" id="PTHR42813:SF4">
    <property type="entry name" value="NADP-DEPENDENT ISOPROPANOL DEHYDROGENASE"/>
    <property type="match status" value="1"/>
</dbReference>
<sequence>MLSDIFPTRFECGVLNGKIQPGQSVAIAGAGPIDLATLLTARLYSSAEIILIDMDEHRLNVGKQLGATHILNGQSDNIIEKVISCRLTRFSGRHP</sequence>
<dbReference type="GO" id="GO:0018456">
    <property type="term" value="F:aryl-alcohol dehydrogenase (NAD+) activity"/>
    <property type="evidence" value="ECO:0007669"/>
    <property type="project" value="UniProtKB-EC"/>
</dbReference>
<evidence type="ECO:0000313" key="5">
    <source>
        <dbReference type="EMBL" id="KTD45541.1"/>
    </source>
</evidence>
<gene>
    <name evidence="5" type="primary">xylB</name>
    <name evidence="5" type="ORF">Lrub_2338</name>
</gene>
<organism evidence="5 6">
    <name type="scientific">Legionella rubrilucens</name>
    <dbReference type="NCBI Taxonomy" id="458"/>
    <lineage>
        <taxon>Bacteria</taxon>
        <taxon>Pseudomonadati</taxon>
        <taxon>Pseudomonadota</taxon>
        <taxon>Gammaproteobacteria</taxon>
        <taxon>Legionellales</taxon>
        <taxon>Legionellaceae</taxon>
        <taxon>Legionella</taxon>
    </lineage>
</organism>
<protein>
    <submittedName>
        <fullName evidence="5">Aryl-alcohol dehydrogenase</fullName>
        <ecNumber evidence="5">1.1.1.90</ecNumber>
    </submittedName>
</protein>
<dbReference type="Proteomes" id="UP000054608">
    <property type="component" value="Unassembled WGS sequence"/>
</dbReference>
<dbReference type="EMBL" id="LNYT01000022">
    <property type="protein sequence ID" value="KTD45541.1"/>
    <property type="molecule type" value="Genomic_DNA"/>
</dbReference>
<dbReference type="AlphaFoldDB" id="A0A0W0XLR7"/>
<dbReference type="InterPro" id="IPR036291">
    <property type="entry name" value="NAD(P)-bd_dom_sf"/>
</dbReference>
<dbReference type="SUPFAM" id="SSF51735">
    <property type="entry name" value="NAD(P)-binding Rossmann-fold domains"/>
    <property type="match status" value="1"/>
</dbReference>
<dbReference type="GO" id="GO:0046872">
    <property type="term" value="F:metal ion binding"/>
    <property type="evidence" value="ECO:0007669"/>
    <property type="project" value="UniProtKB-KW"/>
</dbReference>
<dbReference type="PATRIC" id="fig|458.5.peg.2441"/>
<evidence type="ECO:0000313" key="6">
    <source>
        <dbReference type="Proteomes" id="UP000054608"/>
    </source>
</evidence>
<dbReference type="Gene3D" id="3.40.50.720">
    <property type="entry name" value="NAD(P)-binding Rossmann-like Domain"/>
    <property type="match status" value="1"/>
</dbReference>
<evidence type="ECO:0000256" key="4">
    <source>
        <dbReference type="ARBA" id="ARBA00022833"/>
    </source>
</evidence>
<keyword evidence="6" id="KW-1185">Reference proteome</keyword>
<evidence type="ECO:0000256" key="3">
    <source>
        <dbReference type="ARBA" id="ARBA00022723"/>
    </source>
</evidence>
<dbReference type="PANTHER" id="PTHR42813">
    <property type="entry name" value="ZINC-TYPE ALCOHOL DEHYDROGENASE-LIKE"/>
    <property type="match status" value="1"/>
</dbReference>
<accession>A0A0W0XLR7</accession>
<name>A0A0W0XLR7_9GAMM</name>
<dbReference type="EC" id="1.1.1.90" evidence="5"/>
<comment type="cofactor">
    <cofactor evidence="1">
        <name>Zn(2+)</name>
        <dbReference type="ChEBI" id="CHEBI:29105"/>
    </cofactor>
</comment>